<reference evidence="2" key="1">
    <citation type="submission" date="2023-10" db="EMBL/GenBank/DDBJ databases">
        <title>Development of a sustainable strategy for remediation of hydrocarbon-contaminated territories based on the waste exchange concept.</title>
        <authorList>
            <person name="Krivoruchko A."/>
        </authorList>
    </citation>
    <scope>NUCLEOTIDE SEQUENCE</scope>
    <source>
        <strain evidence="2">IEGM 68</strain>
    </source>
</reference>
<accession>A0AAE4UY11</accession>
<dbReference type="AlphaFoldDB" id="A0AAE4UY11"/>
<feature type="compositionally biased region" description="Basic and acidic residues" evidence="1">
    <location>
        <begin position="32"/>
        <end position="47"/>
    </location>
</feature>
<comment type="caution">
    <text evidence="2">The sequence shown here is derived from an EMBL/GenBank/DDBJ whole genome shotgun (WGS) entry which is preliminary data.</text>
</comment>
<name>A0AAE4UY11_9NOCA</name>
<dbReference type="EMBL" id="JAWLUP010000020">
    <property type="protein sequence ID" value="MDV7265138.1"/>
    <property type="molecule type" value="Genomic_DNA"/>
</dbReference>
<gene>
    <name evidence="2" type="ORF">R4315_11330</name>
</gene>
<evidence type="ECO:0000313" key="2">
    <source>
        <dbReference type="EMBL" id="MDV7265138.1"/>
    </source>
</evidence>
<evidence type="ECO:0000313" key="3">
    <source>
        <dbReference type="Proteomes" id="UP001185863"/>
    </source>
</evidence>
<dbReference type="RefSeq" id="WP_213576380.1">
    <property type="nucleotide sequence ID" value="NZ_JAWLUP010000020.1"/>
</dbReference>
<feature type="region of interest" description="Disordered" evidence="1">
    <location>
        <begin position="26"/>
        <end position="53"/>
    </location>
</feature>
<evidence type="ECO:0000256" key="1">
    <source>
        <dbReference type="SAM" id="MobiDB-lite"/>
    </source>
</evidence>
<sequence>MRDLADQRQIGQMRCDPALEVGVAGYGGAAPKDQHDGQASFEERVADDQQPQTATAIRIPISGQASRVGVVEVNVFPATLGSLGPRAAPRGAFG</sequence>
<protein>
    <submittedName>
        <fullName evidence="2">Uncharacterized protein</fullName>
    </submittedName>
</protein>
<proteinExistence type="predicted"/>
<dbReference type="Proteomes" id="UP001185863">
    <property type="component" value="Unassembled WGS sequence"/>
</dbReference>
<organism evidence="2 3">
    <name type="scientific">Rhodococcus oxybenzonivorans</name>
    <dbReference type="NCBI Taxonomy" id="1990687"/>
    <lineage>
        <taxon>Bacteria</taxon>
        <taxon>Bacillati</taxon>
        <taxon>Actinomycetota</taxon>
        <taxon>Actinomycetes</taxon>
        <taxon>Mycobacteriales</taxon>
        <taxon>Nocardiaceae</taxon>
        <taxon>Rhodococcus</taxon>
    </lineage>
</organism>